<keyword evidence="2" id="KW-0862">Zinc</keyword>
<comment type="catalytic activity">
    <reaction evidence="2">
        <text>beta-D-GlcNAc-(1-&gt;4)-Mur2Ac(oyl-L-Ala-gamma-D-Glu-L-Lys-D-Ala-D-Ala)-di-trans,octa-cis-undecaprenyl diphosphate + L-glutamine + ATP + H2O = beta-D-GlcNAc-(1-&gt;4)-Mur2Ac(oyl-L-Ala-D-isoglutaminyl-L-Lys-D-Ala-D-Ala)-di-trans,octa-cis-undecaprenyl diphosphate + L-glutamate + ADP + phosphate + H(+)</text>
        <dbReference type="Rhea" id="RHEA:57928"/>
        <dbReference type="ChEBI" id="CHEBI:15377"/>
        <dbReference type="ChEBI" id="CHEBI:15378"/>
        <dbReference type="ChEBI" id="CHEBI:29985"/>
        <dbReference type="ChEBI" id="CHEBI:30616"/>
        <dbReference type="ChEBI" id="CHEBI:43474"/>
        <dbReference type="ChEBI" id="CHEBI:58359"/>
        <dbReference type="ChEBI" id="CHEBI:60033"/>
        <dbReference type="ChEBI" id="CHEBI:62233"/>
        <dbReference type="ChEBI" id="CHEBI:456216"/>
        <dbReference type="EC" id="6.3.5.13"/>
    </reaction>
</comment>
<dbReference type="GO" id="GO:0008360">
    <property type="term" value="P:regulation of cell shape"/>
    <property type="evidence" value="ECO:0007669"/>
    <property type="project" value="UniProtKB-KW"/>
</dbReference>
<keyword evidence="2" id="KW-0573">Peptidoglycan synthesis</keyword>
<evidence type="ECO:0000259" key="4">
    <source>
        <dbReference type="Pfam" id="PF08353"/>
    </source>
</evidence>
<dbReference type="InterPro" id="IPR013221">
    <property type="entry name" value="Mur_ligase_cen"/>
</dbReference>
<evidence type="ECO:0000313" key="5">
    <source>
        <dbReference type="EMBL" id="TFJ29489.1"/>
    </source>
</evidence>
<dbReference type="EC" id="6.3.5.13" evidence="2"/>
<gene>
    <name evidence="2" type="primary">murT</name>
    <name evidence="5" type="ORF">CKN69_01295</name>
</gene>
<proteinExistence type="inferred from homology"/>
<comment type="pathway">
    <text evidence="1 2">Cell wall biogenesis; peptidoglycan biosynthesis.</text>
</comment>
<feature type="domain" description="Lipid II isoglutaminyl synthase (glutamine-hydrolyzing) subunit MurT C-terminal" evidence="4">
    <location>
        <begin position="322"/>
        <end position="431"/>
    </location>
</feature>
<name>A0A5F0MXP9_CARDV</name>
<evidence type="ECO:0000256" key="1">
    <source>
        <dbReference type="ARBA" id="ARBA00004752"/>
    </source>
</evidence>
<dbReference type="GO" id="GO:0016881">
    <property type="term" value="F:acid-amino acid ligase activity"/>
    <property type="evidence" value="ECO:0007669"/>
    <property type="project" value="InterPro"/>
</dbReference>
<dbReference type="Proteomes" id="UP000297938">
    <property type="component" value="Unassembled WGS sequence"/>
</dbReference>
<dbReference type="AlphaFoldDB" id="A0A5F0MXP9"/>
<dbReference type="PANTHER" id="PTHR23135:SF7">
    <property type="entry name" value="LIPID II ISOGLUTAMINYL SYNTHASE (GLUTAMINE-HYDROLYZING) SUBUNIT MURT"/>
    <property type="match status" value="1"/>
</dbReference>
<evidence type="ECO:0000259" key="3">
    <source>
        <dbReference type="Pfam" id="PF08245"/>
    </source>
</evidence>
<keyword evidence="2" id="KW-0067">ATP-binding</keyword>
<organism evidence="5 6">
    <name type="scientific">Carnobacterium divergens</name>
    <name type="common">Lactobacillus divergens</name>
    <dbReference type="NCBI Taxonomy" id="2748"/>
    <lineage>
        <taxon>Bacteria</taxon>
        <taxon>Bacillati</taxon>
        <taxon>Bacillota</taxon>
        <taxon>Bacilli</taxon>
        <taxon>Lactobacillales</taxon>
        <taxon>Carnobacteriaceae</taxon>
        <taxon>Carnobacterium</taxon>
    </lineage>
</organism>
<feature type="binding site" evidence="2">
    <location>
        <position position="211"/>
    </location>
    <ligand>
        <name>Zn(2+)</name>
        <dbReference type="ChEBI" id="CHEBI:29105"/>
    </ligand>
</feature>
<comment type="catalytic activity">
    <reaction evidence="2">
        <text>beta-D-GlcNAc-(1-&gt;4)-Mur2Ac(oyl-L-Ala-gamma-D-Glu-L-Lys-D-Ala-D-Ala)-di-trans,octa-cis-undecaprenyl diphosphate + ATP = beta-D-GlcNAc-(1-&gt;4)-Mur2Ac(oyl-L-Ala-gamma-D-O-P-Glu-L-Lys-D-Ala-D-Ala)-di-trans,octa-cis-undecaprenyl diphosphate + ADP</text>
        <dbReference type="Rhea" id="RHEA:59488"/>
        <dbReference type="ChEBI" id="CHEBI:30616"/>
        <dbReference type="ChEBI" id="CHEBI:60033"/>
        <dbReference type="ChEBI" id="CHEBI:143132"/>
        <dbReference type="ChEBI" id="CHEBI:456216"/>
    </reaction>
</comment>
<accession>A0A5F0MXP9</accession>
<dbReference type="InterPro" id="IPR036565">
    <property type="entry name" value="Mur-like_cat_sf"/>
</dbReference>
<feature type="binding site" evidence="2">
    <location>
        <position position="233"/>
    </location>
    <ligand>
        <name>Zn(2+)</name>
        <dbReference type="ChEBI" id="CHEBI:29105"/>
    </ligand>
</feature>
<dbReference type="Pfam" id="PF08245">
    <property type="entry name" value="Mur_ligase_M"/>
    <property type="match status" value="1"/>
</dbReference>
<comment type="subunit">
    <text evidence="2">Forms a heterodimer with GatD.</text>
</comment>
<evidence type="ECO:0000256" key="2">
    <source>
        <dbReference type="HAMAP-Rule" id="MF_02214"/>
    </source>
</evidence>
<feature type="binding site" evidence="2">
    <location>
        <position position="208"/>
    </location>
    <ligand>
        <name>Zn(2+)</name>
        <dbReference type="ChEBI" id="CHEBI:29105"/>
    </ligand>
</feature>
<dbReference type="GO" id="GO:0005524">
    <property type="term" value="F:ATP binding"/>
    <property type="evidence" value="ECO:0007669"/>
    <property type="project" value="UniProtKB-UniRule"/>
</dbReference>
<dbReference type="RefSeq" id="WP_109841391.1">
    <property type="nucleotide sequence ID" value="NZ_CBCPJW010000002.1"/>
</dbReference>
<feature type="active site" evidence="2">
    <location>
        <position position="358"/>
    </location>
</feature>
<dbReference type="InterPro" id="IPR013564">
    <property type="entry name" value="MurT_C"/>
</dbReference>
<keyword evidence="2" id="KW-0133">Cell shape</keyword>
<feature type="domain" description="Mur ligase central" evidence="3">
    <location>
        <begin position="54"/>
        <end position="177"/>
    </location>
</feature>
<dbReference type="EMBL" id="NRPP01000003">
    <property type="protein sequence ID" value="TFJ29489.1"/>
    <property type="molecule type" value="Genomic_DNA"/>
</dbReference>
<dbReference type="GO" id="GO:0140282">
    <property type="term" value="F:carbon-nitrogen ligase activity on lipid II"/>
    <property type="evidence" value="ECO:0007669"/>
    <property type="project" value="UniProtKB-UniRule"/>
</dbReference>
<dbReference type="UniPathway" id="UPA00219"/>
<dbReference type="GO" id="GO:0009252">
    <property type="term" value="P:peptidoglycan biosynthetic process"/>
    <property type="evidence" value="ECO:0007669"/>
    <property type="project" value="UniProtKB-UniRule"/>
</dbReference>
<sequence>MSIRSNFAITVGKTTRWGLHTFFKGGSSLPGVITKKLDPTVLGALAKDFEVVIVTGTNGKTLTTALTYQVLKQKYPDIITNPTGANMQQGIISTFLTHHSFKKTTHKKIAVLEVDEGSLVHVTKYIKPKAILFTNVFRDQMDRFGEIYTIYRMMTDGAALAPDATIVSNGDAPIFNSVETVNPRVYFGFDHLPDGEEMAHFNTDGVLCPHCQNILHYKFITYSNLGKYYCPNCDFKRPELTYRLTEMVHTDHESSEFKIDGESFKINVGGLYNVYNALSAYSIGRIFDVSPTDIRKGFQLSEKVFGRQESIHIGDKEIIINLVKNPVGLNQILEMIALDPEPFSLVSVLNANYADGIDISWIWDANYEKIQEMNIQQVTASGERVEDIAIRLEVAGVPKEELKVIPNLQDVIKDFKNAPTKRIYVLATYTAVLQLRKELANQGHVKEGM</sequence>
<keyword evidence="2" id="KW-0479">Metal-binding</keyword>
<keyword evidence="2" id="KW-0961">Cell wall biogenesis/degradation</keyword>
<comment type="function">
    <text evidence="2">The lipid II isoglutaminyl synthase complex catalyzes the formation of alpha-D-isoglutamine in the cell wall lipid II stem peptide. The MurT subunit catalyzes the ATP-dependent amidation of D-glutamate residue of lipid II, converting it to an isoglutamine residue.</text>
</comment>
<feature type="binding site" evidence="2">
    <location>
        <position position="230"/>
    </location>
    <ligand>
        <name>Zn(2+)</name>
        <dbReference type="ChEBI" id="CHEBI:29105"/>
    </ligand>
</feature>
<keyword evidence="2" id="KW-0547">Nucleotide-binding</keyword>
<keyword evidence="2" id="KW-0436">Ligase</keyword>
<protein>
    <recommendedName>
        <fullName evidence="2">Lipid II isoglutaminyl synthase (glutamine-hydrolyzing) subunit MurT</fullName>
        <ecNumber evidence="2">6.3.5.13</ecNumber>
    </recommendedName>
</protein>
<dbReference type="GO" id="GO:0008270">
    <property type="term" value="F:zinc ion binding"/>
    <property type="evidence" value="ECO:0007669"/>
    <property type="project" value="UniProtKB-UniRule"/>
</dbReference>
<dbReference type="Pfam" id="PF08353">
    <property type="entry name" value="MurT_C"/>
    <property type="match status" value="1"/>
</dbReference>
<dbReference type="HAMAP" id="MF_02214">
    <property type="entry name" value="Lipid_II_synth_MurT"/>
    <property type="match status" value="1"/>
</dbReference>
<dbReference type="InterPro" id="IPR043703">
    <property type="entry name" value="Lipid_II_synth_MurT"/>
</dbReference>
<dbReference type="Gene3D" id="3.40.1190.10">
    <property type="entry name" value="Mur-like, catalytic domain"/>
    <property type="match status" value="1"/>
</dbReference>
<dbReference type="SUPFAM" id="SSF53623">
    <property type="entry name" value="MurD-like peptide ligases, catalytic domain"/>
    <property type="match status" value="1"/>
</dbReference>
<dbReference type="GO" id="GO:0071555">
    <property type="term" value="P:cell wall organization"/>
    <property type="evidence" value="ECO:0007669"/>
    <property type="project" value="UniProtKB-KW"/>
</dbReference>
<reference evidence="5 6" key="1">
    <citation type="journal article" date="2018" name="Int. J. Food Microbiol.">
        <title>Growth of Carnobacterium spp. isolated from chilled vacuum-packaged meat under relevant acidic conditions.</title>
        <authorList>
            <person name="Zhang P."/>
            <person name="Badoni M."/>
            <person name="Ganzle M."/>
            <person name="Yang X."/>
        </authorList>
    </citation>
    <scope>NUCLEOTIDE SEQUENCE [LARGE SCALE GENOMIC DNA]</scope>
    <source>
        <strain evidence="5 6">B2</strain>
    </source>
</reference>
<dbReference type="PANTHER" id="PTHR23135">
    <property type="entry name" value="MUR LIGASE FAMILY MEMBER"/>
    <property type="match status" value="1"/>
</dbReference>
<evidence type="ECO:0000313" key="6">
    <source>
        <dbReference type="Proteomes" id="UP000297938"/>
    </source>
</evidence>
<comment type="caution">
    <text evidence="5">The sequence shown here is derived from an EMBL/GenBank/DDBJ whole genome shotgun (WGS) entry which is preliminary data.</text>
</comment>
<comment type="similarity">
    <text evidence="2">Belongs to the MurCDEF family. MurT subfamily.</text>
</comment>
<comment type="catalytic activity">
    <reaction evidence="2">
        <text>beta-D-GlcNAc-(1-&gt;4)-Mur2Ac(oyl-L-Ala-gamma-D-O-P-Glu-L-Lys-D-Ala-D-Ala)-di-trans,octa-cis-undecaprenyl diphosphate + NH4(+) = beta-D-GlcNAc-(1-&gt;4)-Mur2Ac(oyl-L-Ala-D-isoglutaminyl-L-Lys-D-Ala-D-Ala)-di-trans,octa-cis-undecaprenyl diphosphate + phosphate + H(+)</text>
        <dbReference type="Rhea" id="RHEA:57932"/>
        <dbReference type="ChEBI" id="CHEBI:15378"/>
        <dbReference type="ChEBI" id="CHEBI:28938"/>
        <dbReference type="ChEBI" id="CHEBI:43474"/>
        <dbReference type="ChEBI" id="CHEBI:62233"/>
        <dbReference type="ChEBI" id="CHEBI:143132"/>
    </reaction>
</comment>